<dbReference type="SMART" id="SM00834">
    <property type="entry name" value="CxxC_CXXC_SSSS"/>
    <property type="match status" value="1"/>
</dbReference>
<dbReference type="PANTHER" id="PTHR34404">
    <property type="entry name" value="REGULATORY PROTEIN, FMDB FAMILY"/>
    <property type="match status" value="1"/>
</dbReference>
<evidence type="ECO:0000259" key="2">
    <source>
        <dbReference type="SMART" id="SM00834"/>
    </source>
</evidence>
<dbReference type="KEGG" id="rhf:EUB48_04710"/>
<dbReference type="RefSeq" id="WP_142817841.1">
    <property type="nucleotide sequence ID" value="NZ_CP035503.1"/>
</dbReference>
<feature type="compositionally biased region" description="Basic and acidic residues" evidence="1">
    <location>
        <begin position="74"/>
        <end position="86"/>
    </location>
</feature>
<feature type="domain" description="Putative regulatory protein FmdB zinc ribbon" evidence="2">
    <location>
        <begin position="1"/>
        <end position="42"/>
    </location>
</feature>
<dbReference type="AlphaFoldDB" id="A0A515D8D7"/>
<feature type="compositionally biased region" description="Low complexity" evidence="1">
    <location>
        <begin position="64"/>
        <end position="73"/>
    </location>
</feature>
<evidence type="ECO:0000313" key="3">
    <source>
        <dbReference type="EMBL" id="QDL36675.1"/>
    </source>
</evidence>
<feature type="compositionally biased region" description="Low complexity" evidence="1">
    <location>
        <begin position="93"/>
        <end position="121"/>
    </location>
</feature>
<evidence type="ECO:0000256" key="1">
    <source>
        <dbReference type="SAM" id="MobiDB-lite"/>
    </source>
</evidence>
<dbReference type="EMBL" id="CP035503">
    <property type="protein sequence ID" value="QDL36675.1"/>
    <property type="molecule type" value="Genomic_DNA"/>
</dbReference>
<accession>A0A515D8D7</accession>
<proteinExistence type="predicted"/>
<name>A0A515D8D7_9BURK</name>
<sequence length="121" mass="12217">MPIYAYKCESCGHSKDALQKISDAPLTVCPHCGAPTFKKQLTAAGFRLKGSGWYATDFRGGAGDAAAKPATATDGHKTEAKTDSKPSEGATTAKSDAAPARSEAAPAKPDATPAAAAPSGH</sequence>
<dbReference type="Proteomes" id="UP000316798">
    <property type="component" value="Chromosome"/>
</dbReference>
<dbReference type="Pfam" id="PF09723">
    <property type="entry name" value="Zn_ribbon_8"/>
    <property type="match status" value="1"/>
</dbReference>
<dbReference type="PANTHER" id="PTHR34404:SF2">
    <property type="entry name" value="CONSERVED SERINE RICH PROTEIN"/>
    <property type="match status" value="1"/>
</dbReference>
<reference evidence="3 4" key="1">
    <citation type="submission" date="2019-01" db="EMBL/GenBank/DDBJ databases">
        <title>Genomic insights into a novel species Rhodoferax sp.</title>
        <authorList>
            <person name="Jin L."/>
        </authorList>
    </citation>
    <scope>NUCLEOTIDE SEQUENCE [LARGE SCALE GENOMIC DNA]</scope>
    <source>
        <strain evidence="3 4">CHu59-6-5</strain>
    </source>
</reference>
<evidence type="ECO:0000313" key="4">
    <source>
        <dbReference type="Proteomes" id="UP000316798"/>
    </source>
</evidence>
<keyword evidence="4" id="KW-1185">Reference proteome</keyword>
<organism evidence="3 4">
    <name type="scientific">Rhodoferax sediminis</name>
    <dbReference type="NCBI Taxonomy" id="2509614"/>
    <lineage>
        <taxon>Bacteria</taxon>
        <taxon>Pseudomonadati</taxon>
        <taxon>Pseudomonadota</taxon>
        <taxon>Betaproteobacteria</taxon>
        <taxon>Burkholderiales</taxon>
        <taxon>Comamonadaceae</taxon>
        <taxon>Rhodoferax</taxon>
    </lineage>
</organism>
<dbReference type="OrthoDB" id="9813321at2"/>
<feature type="region of interest" description="Disordered" evidence="1">
    <location>
        <begin position="59"/>
        <end position="121"/>
    </location>
</feature>
<dbReference type="InterPro" id="IPR013429">
    <property type="entry name" value="Regulatory_FmdB_Zinc_ribbon"/>
</dbReference>
<gene>
    <name evidence="3" type="ORF">EUB48_04710</name>
</gene>
<dbReference type="NCBIfam" id="TIGR02605">
    <property type="entry name" value="CxxC_CxxC_SSSS"/>
    <property type="match status" value="1"/>
</dbReference>
<protein>
    <submittedName>
        <fullName evidence="3">Zinc ribbon domain-containing protein</fullName>
    </submittedName>
</protein>